<dbReference type="Gene3D" id="2.60.120.620">
    <property type="entry name" value="q2cbj1_9rhob like domain"/>
    <property type="match status" value="1"/>
</dbReference>
<keyword evidence="5" id="KW-0408">Iron</keyword>
<protein>
    <recommendedName>
        <fullName evidence="7">Fe2OG dioxygenase domain-containing protein</fullName>
    </recommendedName>
</protein>
<dbReference type="AlphaFoldDB" id="B8BQ36"/>
<dbReference type="eggNOG" id="ENOG502S17R">
    <property type="taxonomic scope" value="Eukaryota"/>
</dbReference>
<evidence type="ECO:0000256" key="6">
    <source>
        <dbReference type="PROSITE-ProRule" id="PRU00339"/>
    </source>
</evidence>
<dbReference type="InterPro" id="IPR006620">
    <property type="entry name" value="Pro_4_hyd_alph"/>
</dbReference>
<keyword evidence="4" id="KW-0560">Oxidoreductase</keyword>
<dbReference type="HOGENOM" id="CLU_481944_0_0_1"/>
<dbReference type="GO" id="GO:0005506">
    <property type="term" value="F:iron ion binding"/>
    <property type="evidence" value="ECO:0007669"/>
    <property type="project" value="InterPro"/>
</dbReference>
<dbReference type="InterPro" id="IPR005123">
    <property type="entry name" value="Oxoglu/Fe-dep_dioxygenase_dom"/>
</dbReference>
<keyword evidence="2" id="KW-0479">Metal-binding</keyword>
<evidence type="ECO:0000256" key="3">
    <source>
        <dbReference type="ARBA" id="ARBA00022964"/>
    </source>
</evidence>
<gene>
    <name evidence="8" type="ORF">THAPSDRAFT_20689</name>
</gene>
<dbReference type="RefSeq" id="XP_002286077.1">
    <property type="nucleotide sequence ID" value="XM_002286041.1"/>
</dbReference>
<dbReference type="GeneID" id="7453457"/>
<dbReference type="KEGG" id="tps:THAPSDRAFT_20689"/>
<dbReference type="InterPro" id="IPR019734">
    <property type="entry name" value="TPR_rpt"/>
</dbReference>
<evidence type="ECO:0000256" key="2">
    <source>
        <dbReference type="ARBA" id="ARBA00022723"/>
    </source>
</evidence>
<dbReference type="GO" id="GO:0031418">
    <property type="term" value="F:L-ascorbic acid binding"/>
    <property type="evidence" value="ECO:0007669"/>
    <property type="project" value="InterPro"/>
</dbReference>
<dbReference type="GO" id="GO:0051213">
    <property type="term" value="F:dioxygenase activity"/>
    <property type="evidence" value="ECO:0007669"/>
    <property type="project" value="UniProtKB-KW"/>
</dbReference>
<name>B8BQ36_THAPS</name>
<evidence type="ECO:0000256" key="5">
    <source>
        <dbReference type="ARBA" id="ARBA00023004"/>
    </source>
</evidence>
<evidence type="ECO:0000256" key="1">
    <source>
        <dbReference type="ARBA" id="ARBA00001961"/>
    </source>
</evidence>
<dbReference type="PaxDb" id="35128-Thaps20689"/>
<proteinExistence type="predicted"/>
<keyword evidence="3" id="KW-0223">Dioxygenase</keyword>
<dbReference type="PROSITE" id="PS50005">
    <property type="entry name" value="TPR"/>
    <property type="match status" value="1"/>
</dbReference>
<keyword evidence="9" id="KW-1185">Reference proteome</keyword>
<dbReference type="InParanoid" id="B8BQ36"/>
<dbReference type="EMBL" id="CM000638">
    <property type="protein sequence ID" value="EED95718.1"/>
    <property type="molecule type" value="Genomic_DNA"/>
</dbReference>
<feature type="repeat" description="TPR" evidence="6">
    <location>
        <begin position="215"/>
        <end position="248"/>
    </location>
</feature>
<dbReference type="OMA" id="KECASHP"/>
<keyword evidence="6" id="KW-0802">TPR repeat</keyword>
<dbReference type="GO" id="GO:0016705">
    <property type="term" value="F:oxidoreductase activity, acting on paired donors, with incorporation or reduction of molecular oxygen"/>
    <property type="evidence" value="ECO:0007669"/>
    <property type="project" value="InterPro"/>
</dbReference>
<organism evidence="8 9">
    <name type="scientific">Thalassiosira pseudonana</name>
    <name type="common">Marine diatom</name>
    <name type="synonym">Cyclotella nana</name>
    <dbReference type="NCBI Taxonomy" id="35128"/>
    <lineage>
        <taxon>Eukaryota</taxon>
        <taxon>Sar</taxon>
        <taxon>Stramenopiles</taxon>
        <taxon>Ochrophyta</taxon>
        <taxon>Bacillariophyta</taxon>
        <taxon>Coscinodiscophyceae</taxon>
        <taxon>Thalassiosirophycidae</taxon>
        <taxon>Thalassiosirales</taxon>
        <taxon>Thalassiosiraceae</taxon>
        <taxon>Thalassiosira</taxon>
    </lineage>
</organism>
<feature type="domain" description="Fe2OG dioxygenase" evidence="7">
    <location>
        <begin position="431"/>
        <end position="519"/>
    </location>
</feature>
<dbReference type="SMART" id="SM00702">
    <property type="entry name" value="P4Hc"/>
    <property type="match status" value="1"/>
</dbReference>
<reference evidence="8 9" key="1">
    <citation type="journal article" date="2004" name="Science">
        <title>The genome of the diatom Thalassiosira pseudonana: ecology, evolution, and metabolism.</title>
        <authorList>
            <person name="Armbrust E.V."/>
            <person name="Berges J.A."/>
            <person name="Bowler C."/>
            <person name="Green B.R."/>
            <person name="Martinez D."/>
            <person name="Putnam N.H."/>
            <person name="Zhou S."/>
            <person name="Allen A.E."/>
            <person name="Apt K.E."/>
            <person name="Bechner M."/>
            <person name="Brzezinski M.A."/>
            <person name="Chaal B.K."/>
            <person name="Chiovitti A."/>
            <person name="Davis A.K."/>
            <person name="Demarest M.S."/>
            <person name="Detter J.C."/>
            <person name="Glavina T."/>
            <person name="Goodstein D."/>
            <person name="Hadi M.Z."/>
            <person name="Hellsten U."/>
            <person name="Hildebrand M."/>
            <person name="Jenkins B.D."/>
            <person name="Jurka J."/>
            <person name="Kapitonov V.V."/>
            <person name="Kroger N."/>
            <person name="Lau W.W."/>
            <person name="Lane T.W."/>
            <person name="Larimer F.W."/>
            <person name="Lippmeier J.C."/>
            <person name="Lucas S."/>
            <person name="Medina M."/>
            <person name="Montsant A."/>
            <person name="Obornik M."/>
            <person name="Parker M.S."/>
            <person name="Palenik B."/>
            <person name="Pazour G.J."/>
            <person name="Richardson P.M."/>
            <person name="Rynearson T.A."/>
            <person name="Saito M.A."/>
            <person name="Schwartz D.C."/>
            <person name="Thamatrakoln K."/>
            <person name="Valentin K."/>
            <person name="Vardi A."/>
            <person name="Wilkerson F.P."/>
            <person name="Rokhsar D.S."/>
        </authorList>
    </citation>
    <scope>NUCLEOTIDE SEQUENCE [LARGE SCALE GENOMIC DNA]</scope>
    <source>
        <strain evidence="8 9">CCMP1335</strain>
    </source>
</reference>
<comment type="cofactor">
    <cofactor evidence="1">
        <name>L-ascorbate</name>
        <dbReference type="ChEBI" id="CHEBI:38290"/>
    </cofactor>
</comment>
<sequence length="566" mass="63921">MSRSYWSLQTLMQQQPVPSMDAQSKSEFPSYAEFVQLYLQIKRYCLIRVNAQTHPVALDVLRLPTTPKTCEGIESINNRMTSTIEQWRRATHFAHWIISPISSTELTDYELHSVKSSTESFASLDDDENKHIKLKSYFAFHPSAFAQLQHSCVPTLALGMEKQDEGTVDKRDSLDILNWLVLHDVANGQGTVSRLDSLDDDFQSRDDELKLLMGQDFMKRMGDLAMQQSRFQDAAQLYQSILDVHPTNGDVAHARAAAFLGRASSSPFHQQGHCGGYFLMAQRLWNEAAATKECASHPDIAVQLEKQRAYGTLNDNGEAESKDFDNIDFASYLNGNVYITNDDTPMISQTECQNVINIAEQHAARLGWTTTRHYAVPTTDVPLHQLIELRPWFYKLWTSRLRPTLRRQFRISTNTNETATVPSPTSHRDIFIHDVFVVRYDAQGGQRGLPPHYDESTHSFVIGLNTEYQGGGTFIHALGRPLKPKVEGGMLSFSGGEFLHSGDPVVEGIRYIIVGFCYVDLIGTKMETKNDKETRQPKLNSVFGESKNKSKEKGAARQCFSFGFDL</sequence>
<evidence type="ECO:0000313" key="9">
    <source>
        <dbReference type="Proteomes" id="UP000001449"/>
    </source>
</evidence>
<accession>B8BQ36</accession>
<evidence type="ECO:0000313" key="8">
    <source>
        <dbReference type="EMBL" id="EED95718.1"/>
    </source>
</evidence>
<dbReference type="Proteomes" id="UP000001449">
    <property type="component" value="Chromosome 1"/>
</dbReference>
<evidence type="ECO:0000259" key="7">
    <source>
        <dbReference type="PROSITE" id="PS51471"/>
    </source>
</evidence>
<evidence type="ECO:0000256" key="4">
    <source>
        <dbReference type="ARBA" id="ARBA00023002"/>
    </source>
</evidence>
<dbReference type="PROSITE" id="PS51471">
    <property type="entry name" value="FE2OG_OXY"/>
    <property type="match status" value="1"/>
</dbReference>
<reference evidence="8 9" key="2">
    <citation type="journal article" date="2008" name="Nature">
        <title>The Phaeodactylum genome reveals the evolutionary history of diatom genomes.</title>
        <authorList>
            <person name="Bowler C."/>
            <person name="Allen A.E."/>
            <person name="Badger J.H."/>
            <person name="Grimwood J."/>
            <person name="Jabbari K."/>
            <person name="Kuo A."/>
            <person name="Maheswari U."/>
            <person name="Martens C."/>
            <person name="Maumus F."/>
            <person name="Otillar R.P."/>
            <person name="Rayko E."/>
            <person name="Salamov A."/>
            <person name="Vandepoele K."/>
            <person name="Beszteri B."/>
            <person name="Gruber A."/>
            <person name="Heijde M."/>
            <person name="Katinka M."/>
            <person name="Mock T."/>
            <person name="Valentin K."/>
            <person name="Verret F."/>
            <person name="Berges J.A."/>
            <person name="Brownlee C."/>
            <person name="Cadoret J.P."/>
            <person name="Chiovitti A."/>
            <person name="Choi C.J."/>
            <person name="Coesel S."/>
            <person name="De Martino A."/>
            <person name="Detter J.C."/>
            <person name="Durkin C."/>
            <person name="Falciatore A."/>
            <person name="Fournet J."/>
            <person name="Haruta M."/>
            <person name="Huysman M.J."/>
            <person name="Jenkins B.D."/>
            <person name="Jiroutova K."/>
            <person name="Jorgensen R.E."/>
            <person name="Joubert Y."/>
            <person name="Kaplan A."/>
            <person name="Kroger N."/>
            <person name="Kroth P.G."/>
            <person name="La Roche J."/>
            <person name="Lindquist E."/>
            <person name="Lommer M."/>
            <person name="Martin-Jezequel V."/>
            <person name="Lopez P.J."/>
            <person name="Lucas S."/>
            <person name="Mangogna M."/>
            <person name="McGinnis K."/>
            <person name="Medlin L.K."/>
            <person name="Montsant A."/>
            <person name="Oudot-Le Secq M.P."/>
            <person name="Napoli C."/>
            <person name="Obornik M."/>
            <person name="Parker M.S."/>
            <person name="Petit J.L."/>
            <person name="Porcel B.M."/>
            <person name="Poulsen N."/>
            <person name="Robison M."/>
            <person name="Rychlewski L."/>
            <person name="Rynearson T.A."/>
            <person name="Schmutz J."/>
            <person name="Shapiro H."/>
            <person name="Siaut M."/>
            <person name="Stanley M."/>
            <person name="Sussman M.R."/>
            <person name="Taylor A.R."/>
            <person name="Vardi A."/>
            <person name="von Dassow P."/>
            <person name="Vyverman W."/>
            <person name="Willis A."/>
            <person name="Wyrwicz L.S."/>
            <person name="Rokhsar D.S."/>
            <person name="Weissenbach J."/>
            <person name="Armbrust E.V."/>
            <person name="Green B.R."/>
            <person name="Van de Peer Y."/>
            <person name="Grigoriev I.V."/>
        </authorList>
    </citation>
    <scope>NUCLEOTIDE SEQUENCE [LARGE SCALE GENOMIC DNA]</scope>
    <source>
        <strain evidence="8 9">CCMP1335</strain>
    </source>
</reference>